<dbReference type="InterPro" id="IPR015410">
    <property type="entry name" value="DUF1985"/>
</dbReference>
<dbReference type="OrthoDB" id="1057519at2759"/>
<evidence type="ECO:0000259" key="2">
    <source>
        <dbReference type="Pfam" id="PF09331"/>
    </source>
</evidence>
<feature type="domain" description="DUF1985" evidence="2">
    <location>
        <begin position="72"/>
        <end position="209"/>
    </location>
</feature>
<evidence type="ECO:0000313" key="4">
    <source>
        <dbReference type="RefSeq" id="XP_056851731.1"/>
    </source>
</evidence>
<dbReference type="RefSeq" id="XP_056851731.1">
    <property type="nucleotide sequence ID" value="XM_056995751.1"/>
</dbReference>
<proteinExistence type="predicted"/>
<keyword evidence="3" id="KW-1185">Reference proteome</keyword>
<evidence type="ECO:0000313" key="3">
    <source>
        <dbReference type="Proteomes" id="UP000504610"/>
    </source>
</evidence>
<dbReference type="GeneID" id="108824818"/>
<feature type="compositionally biased region" description="Acidic residues" evidence="1">
    <location>
        <begin position="351"/>
        <end position="372"/>
    </location>
</feature>
<dbReference type="Proteomes" id="UP000504610">
    <property type="component" value="Chromosome 4"/>
</dbReference>
<gene>
    <name evidence="5" type="primary">LOC108824818</name>
    <name evidence="4" type="synonym">LOC130500784</name>
</gene>
<dbReference type="RefSeq" id="XP_056865300.1">
    <property type="nucleotide sequence ID" value="XM_057009320.1"/>
</dbReference>
<dbReference type="PANTHER" id="PTHR48449:SF1">
    <property type="entry name" value="DUF1985 DOMAIN-CONTAINING PROTEIN"/>
    <property type="match status" value="1"/>
</dbReference>
<dbReference type="AlphaFoldDB" id="A0A9W3DN70"/>
<sequence length="536" mass="61041">MESELPKRLFAEGLEPQVEKINNCCRMELIRYLKTAMPTEYEDVKKDPVFTHIMAIAENKLKFSAKLVDSFLCRQLITSKKHEKWFVFARSPLRFSLQEYHAVTGLKISREASTGVVKWKNDGGFWSELLKTDGKISLQSIKKVHLQEVHTWTRLDRMRLIYLCVIMGVVMGRDEKVFIPHMYIKLVMDLDKLRKFHWGLHSYDFLLRSIDKATKKLGKKGSYIFEGFSYAIQIWLMEAIPDFGEICGRKLSGSFRGPRCGNWKGVAKVSYQDITKLEDSFTDKSDFFSVISVSGNGDVFLHEDYARKGEMEDERVNLVLSRINSKFDWSKTEWPVIELEETEMEEALKDDIDEEAGMSGDDTDAAEDEETSTVEVPGKGKRKVHDEGAETRKKKLLCKRAAEKKQSIDSETKSFIEGLLVTYVTSLGDKLSTKMEDMERRFTERMGKLETEVSQIRDAVMLSEEGSDPSMSQAAEDLLKFKGDQPASASKGDHPTGASIGDQAPPKSKGGRVPPKRKGHQLVQAKKVLPKRKCRT</sequence>
<reference evidence="4 5" key="2">
    <citation type="submission" date="2025-04" db="UniProtKB">
        <authorList>
            <consortium name="RefSeq"/>
        </authorList>
    </citation>
    <scope>IDENTIFICATION</scope>
    <source>
        <tissue evidence="4 5">Leaf</tissue>
    </source>
</reference>
<name>A0A9W3DN70_RAPSA</name>
<dbReference type="Pfam" id="PF09331">
    <property type="entry name" value="DUF1985"/>
    <property type="match status" value="1"/>
</dbReference>
<dbReference type="KEGG" id="rsz:108824818"/>
<protein>
    <submittedName>
        <fullName evidence="5">Uncharacterized protein LOC108824818</fullName>
    </submittedName>
    <submittedName>
        <fullName evidence="4">Uncharacterized protein LOC130500784</fullName>
    </submittedName>
</protein>
<feature type="region of interest" description="Disordered" evidence="1">
    <location>
        <begin position="463"/>
        <end position="536"/>
    </location>
</feature>
<dbReference type="KEGG" id="rsz:130500784"/>
<accession>A0A9W3DN70</accession>
<organism evidence="3 5">
    <name type="scientific">Raphanus sativus</name>
    <name type="common">Radish</name>
    <name type="synonym">Raphanus raphanistrum var. sativus</name>
    <dbReference type="NCBI Taxonomy" id="3726"/>
    <lineage>
        <taxon>Eukaryota</taxon>
        <taxon>Viridiplantae</taxon>
        <taxon>Streptophyta</taxon>
        <taxon>Embryophyta</taxon>
        <taxon>Tracheophyta</taxon>
        <taxon>Spermatophyta</taxon>
        <taxon>Magnoliopsida</taxon>
        <taxon>eudicotyledons</taxon>
        <taxon>Gunneridae</taxon>
        <taxon>Pentapetalae</taxon>
        <taxon>rosids</taxon>
        <taxon>malvids</taxon>
        <taxon>Brassicales</taxon>
        <taxon>Brassicaceae</taxon>
        <taxon>Brassiceae</taxon>
        <taxon>Raphanus</taxon>
    </lineage>
</organism>
<dbReference type="PANTHER" id="PTHR48449">
    <property type="entry name" value="DUF1985 DOMAIN-CONTAINING PROTEIN"/>
    <property type="match status" value="1"/>
</dbReference>
<feature type="region of interest" description="Disordered" evidence="1">
    <location>
        <begin position="351"/>
        <end position="388"/>
    </location>
</feature>
<reference evidence="3" key="1">
    <citation type="journal article" date="2019" name="Database">
        <title>The radish genome database (RadishGD): an integrated information resource for radish genomics.</title>
        <authorList>
            <person name="Yu H.J."/>
            <person name="Baek S."/>
            <person name="Lee Y.J."/>
            <person name="Cho A."/>
            <person name="Mun J.H."/>
        </authorList>
    </citation>
    <scope>NUCLEOTIDE SEQUENCE [LARGE SCALE GENOMIC DNA]</scope>
    <source>
        <strain evidence="3">cv. WK10039</strain>
    </source>
</reference>
<evidence type="ECO:0000313" key="5">
    <source>
        <dbReference type="RefSeq" id="XP_056865300.1"/>
    </source>
</evidence>
<evidence type="ECO:0000256" key="1">
    <source>
        <dbReference type="SAM" id="MobiDB-lite"/>
    </source>
</evidence>